<dbReference type="InParanoid" id="C5KB79"/>
<organism evidence="2">
    <name type="scientific">Perkinsus marinus (strain ATCC 50983 / TXsc)</name>
    <dbReference type="NCBI Taxonomy" id="423536"/>
    <lineage>
        <taxon>Eukaryota</taxon>
        <taxon>Sar</taxon>
        <taxon>Alveolata</taxon>
        <taxon>Perkinsozoa</taxon>
        <taxon>Perkinsea</taxon>
        <taxon>Perkinsida</taxon>
        <taxon>Perkinsidae</taxon>
        <taxon>Perkinsus</taxon>
    </lineage>
</organism>
<gene>
    <name evidence="1" type="ORF">Pmar_PMAR005316</name>
</gene>
<dbReference type="EMBL" id="GG671811">
    <property type="protein sequence ID" value="EER18405.1"/>
    <property type="molecule type" value="Genomic_DNA"/>
</dbReference>
<dbReference type="OrthoDB" id="10416751at2759"/>
<name>C5KB79_PERM5</name>
<dbReference type="RefSeq" id="XP_002786609.1">
    <property type="nucleotide sequence ID" value="XM_002786563.1"/>
</dbReference>
<dbReference type="OMA" id="SAWHVEL"/>
<evidence type="ECO:0000313" key="1">
    <source>
        <dbReference type="EMBL" id="EER18405.1"/>
    </source>
</evidence>
<dbReference type="GeneID" id="9049211"/>
<dbReference type="AlphaFoldDB" id="C5KB79"/>
<keyword evidence="2" id="KW-1185">Reference proteome</keyword>
<protein>
    <submittedName>
        <fullName evidence="1">Uncharacterized protein</fullName>
    </submittedName>
</protein>
<proteinExistence type="predicted"/>
<evidence type="ECO:0000313" key="2">
    <source>
        <dbReference type="Proteomes" id="UP000007800"/>
    </source>
</evidence>
<accession>C5KB79</accession>
<sequence length="716" mass="77635">MSSSRRSRIPSQRTPIGFTPANRLRGLFSTQQGTFLHTPSKSAAQVRGLTLGNVLCSFKKSEDKYQWLENAHGALVEPNAWETVSEGQLKAFTEALGSLPTSAIHPAELTPFVATILPQLGNLSVHATRFLCDRASSWTPNVCEAMASWVSKSCPSVRELEFIIRALPVAPASCADAVATLLGSIPAQEALKDMVAEYCIVIPTNVKLVNVAVEKHVTAEADLLTISIQGAVEHLQRIAELAHSGHSASGLNKHFMVLRTHRRLLDKSANDTTRDTCLVAADAELTDRLIKAIQGIVAADRGENAEMYSKLYREVTMILVTCFWREILDEGLHAIPEVLPLRRLLMCCHLVSGKCSPQLAGRLVLSILLDEITNDNSDKICGAPSLNGGLPLACALACNGSAWHVELVRWSLSQVIPMRFFAAETLLHMGEVNPAFGEQHARLLANLGKSLSGSSVARLAFAFAALASVHPNIISILCNHIDHNGSAFARGVLELLPDHLLSEPGLTSALLSRLEGSEAESLPWLLAILRPRPCDALRRVAPTLLAESRVKSSMRLRSGLGRSLVALSGVSAVVPSATSDRMLRALLIFAEKKLSEAGDSEADAPWLQLLHILATHSVHQRLEEGKTVIDRLARKAGILSNLWLRTDEAVGSHQMPLALRMEVAGRWSEALTLNGGARGLPSPYKRLKRLLSSENVDLERVREVASEVAALSDMSQ</sequence>
<reference evidence="1 2" key="1">
    <citation type="submission" date="2008-07" db="EMBL/GenBank/DDBJ databases">
        <authorList>
            <person name="El-Sayed N."/>
            <person name="Caler E."/>
            <person name="Inman J."/>
            <person name="Amedeo P."/>
            <person name="Hass B."/>
            <person name="Wortman J."/>
        </authorList>
    </citation>
    <scope>NUCLEOTIDE SEQUENCE [LARGE SCALE GENOMIC DNA]</scope>
    <source>
        <strain evidence="2">ATCC 50983 / TXsc</strain>
    </source>
</reference>
<dbReference type="Proteomes" id="UP000007800">
    <property type="component" value="Unassembled WGS sequence"/>
</dbReference>